<keyword evidence="5" id="KW-1185">Reference proteome</keyword>
<proteinExistence type="predicted"/>
<feature type="domain" description="HTH tetR-type" evidence="3">
    <location>
        <begin position="11"/>
        <end position="71"/>
    </location>
</feature>
<dbReference type="Pfam" id="PF00440">
    <property type="entry name" value="TetR_N"/>
    <property type="match status" value="1"/>
</dbReference>
<dbReference type="RefSeq" id="WP_326087066.1">
    <property type="nucleotide sequence ID" value="NZ_JARLKZ010000005.1"/>
</dbReference>
<dbReference type="PANTHER" id="PTHR43479">
    <property type="entry name" value="ACREF/ENVCD OPERON REPRESSOR-RELATED"/>
    <property type="match status" value="1"/>
</dbReference>
<accession>A0ABU6GKS0</accession>
<gene>
    <name evidence="4" type="ORF">P4H66_08075</name>
</gene>
<evidence type="ECO:0000313" key="5">
    <source>
        <dbReference type="Proteomes" id="UP001344632"/>
    </source>
</evidence>
<dbReference type="EMBL" id="JARLKZ010000005">
    <property type="protein sequence ID" value="MEC0239813.1"/>
    <property type="molecule type" value="Genomic_DNA"/>
</dbReference>
<dbReference type="InterPro" id="IPR009057">
    <property type="entry name" value="Homeodomain-like_sf"/>
</dbReference>
<dbReference type="InterPro" id="IPR039532">
    <property type="entry name" value="TetR_C_Firmicutes"/>
</dbReference>
<dbReference type="SUPFAM" id="SSF46689">
    <property type="entry name" value="Homeodomain-like"/>
    <property type="match status" value="1"/>
</dbReference>
<comment type="caution">
    <text evidence="4">The sequence shown here is derived from an EMBL/GenBank/DDBJ whole genome shotgun (WGS) entry which is preliminary data.</text>
</comment>
<evidence type="ECO:0000259" key="3">
    <source>
        <dbReference type="PROSITE" id="PS50977"/>
    </source>
</evidence>
<dbReference type="InterPro" id="IPR050624">
    <property type="entry name" value="HTH-type_Tx_Regulator"/>
</dbReference>
<protein>
    <submittedName>
        <fullName evidence="4">TetR/AcrR family transcriptional regulator</fullName>
    </submittedName>
</protein>
<name>A0ABU6GKS0_9BACL</name>
<feature type="DNA-binding region" description="H-T-H motif" evidence="2">
    <location>
        <begin position="34"/>
        <end position="53"/>
    </location>
</feature>
<dbReference type="PANTHER" id="PTHR43479:SF23">
    <property type="entry name" value="HTH TETR-TYPE DOMAIN-CONTAINING PROTEIN"/>
    <property type="match status" value="1"/>
</dbReference>
<dbReference type="Proteomes" id="UP001344632">
    <property type="component" value="Unassembled WGS sequence"/>
</dbReference>
<sequence length="203" mass="23761">MGKDKVDLRVFKTKKSIKSAFITLVLKKGYERMTVQDIADEAMINRNTFYLHYEDKHDLMDKLCRESMENLNVCLSLNTLDIYTINKEMLTSILENIFQNIESDLDFFKVMLDLNSQPIYLTEVLKNYILNAFGDQYQEKDMKVGLEYIVSGLVGIICLWIRESNNLKHKAIVEQLSNIHFSNIQEVFFKENTGRNSEKITHN</sequence>
<dbReference type="PROSITE" id="PS50977">
    <property type="entry name" value="HTH_TETR_2"/>
    <property type="match status" value="1"/>
</dbReference>
<dbReference type="Pfam" id="PF14278">
    <property type="entry name" value="TetR_C_8"/>
    <property type="match status" value="1"/>
</dbReference>
<dbReference type="InterPro" id="IPR001647">
    <property type="entry name" value="HTH_TetR"/>
</dbReference>
<evidence type="ECO:0000256" key="1">
    <source>
        <dbReference type="ARBA" id="ARBA00023125"/>
    </source>
</evidence>
<evidence type="ECO:0000256" key="2">
    <source>
        <dbReference type="PROSITE-ProRule" id="PRU00335"/>
    </source>
</evidence>
<dbReference type="Gene3D" id="1.10.357.10">
    <property type="entry name" value="Tetracycline Repressor, domain 2"/>
    <property type="match status" value="1"/>
</dbReference>
<reference evidence="4 5" key="1">
    <citation type="submission" date="2023-03" db="EMBL/GenBank/DDBJ databases">
        <title>Bacillus Genome Sequencing.</title>
        <authorList>
            <person name="Dunlap C."/>
        </authorList>
    </citation>
    <scope>NUCLEOTIDE SEQUENCE [LARGE SCALE GENOMIC DNA]</scope>
    <source>
        <strain evidence="4 5">BD-525</strain>
    </source>
</reference>
<keyword evidence="1 2" id="KW-0238">DNA-binding</keyword>
<organism evidence="4 5">
    <name type="scientific">Paenibacillus dokdonensis</name>
    <dbReference type="NCBI Taxonomy" id="2567944"/>
    <lineage>
        <taxon>Bacteria</taxon>
        <taxon>Bacillati</taxon>
        <taxon>Bacillota</taxon>
        <taxon>Bacilli</taxon>
        <taxon>Bacillales</taxon>
        <taxon>Paenibacillaceae</taxon>
        <taxon>Paenibacillus</taxon>
    </lineage>
</organism>
<evidence type="ECO:0000313" key="4">
    <source>
        <dbReference type="EMBL" id="MEC0239813.1"/>
    </source>
</evidence>